<dbReference type="Pfam" id="PF10604">
    <property type="entry name" value="Polyketide_cyc2"/>
    <property type="match status" value="1"/>
</dbReference>
<proteinExistence type="predicted"/>
<evidence type="ECO:0000313" key="2">
    <source>
        <dbReference type="Proteomes" id="UP001141259"/>
    </source>
</evidence>
<evidence type="ECO:0000313" key="1">
    <source>
        <dbReference type="EMBL" id="MCS7479633.1"/>
    </source>
</evidence>
<name>A0A9X2VQJ5_9PSEU</name>
<comment type="caution">
    <text evidence="1">The sequence shown here is derived from an EMBL/GenBank/DDBJ whole genome shotgun (WGS) entry which is preliminary data.</text>
</comment>
<organism evidence="1 2">
    <name type="scientific">Umezawaea endophytica</name>
    <dbReference type="NCBI Taxonomy" id="1654476"/>
    <lineage>
        <taxon>Bacteria</taxon>
        <taxon>Bacillati</taxon>
        <taxon>Actinomycetota</taxon>
        <taxon>Actinomycetes</taxon>
        <taxon>Pseudonocardiales</taxon>
        <taxon>Pseudonocardiaceae</taxon>
        <taxon>Umezawaea</taxon>
    </lineage>
</organism>
<gene>
    <name evidence="1" type="ORF">NZH93_22460</name>
</gene>
<dbReference type="InterPro" id="IPR023393">
    <property type="entry name" value="START-like_dom_sf"/>
</dbReference>
<protein>
    <submittedName>
        <fullName evidence="1">SRPBCC family protein</fullName>
    </submittedName>
</protein>
<dbReference type="EMBL" id="JANYMP010000010">
    <property type="protein sequence ID" value="MCS7479633.1"/>
    <property type="molecule type" value="Genomic_DNA"/>
</dbReference>
<dbReference type="InterPro" id="IPR019587">
    <property type="entry name" value="Polyketide_cyclase/dehydratase"/>
</dbReference>
<dbReference type="AlphaFoldDB" id="A0A9X2VQJ5"/>
<accession>A0A9X2VQJ5</accession>
<dbReference type="SUPFAM" id="SSF55961">
    <property type="entry name" value="Bet v1-like"/>
    <property type="match status" value="1"/>
</dbReference>
<dbReference type="CDD" id="cd07812">
    <property type="entry name" value="SRPBCC"/>
    <property type="match status" value="1"/>
</dbReference>
<dbReference type="Proteomes" id="UP001141259">
    <property type="component" value="Unassembled WGS sequence"/>
</dbReference>
<dbReference type="RefSeq" id="WP_259625127.1">
    <property type="nucleotide sequence ID" value="NZ_JANYMP010000010.1"/>
</dbReference>
<dbReference type="Gene3D" id="3.30.530.20">
    <property type="match status" value="1"/>
</dbReference>
<sequence>MTTELDTLDVTGFAFTRRTWVAAPPAAVYDLVSDVSTIERWSPSASAVAYDAGDGPRVGAWFSGHNRRGEQEWTTRSQVVAAAPGAEFAFVVGGVDEGIVRWRWTFHEDGDGTVVAQSWRLLRHVPALGTTLAEVAELRDHMTASVESTLIALARWISTPRN</sequence>
<reference evidence="1" key="1">
    <citation type="submission" date="2022-08" db="EMBL/GenBank/DDBJ databases">
        <authorList>
            <person name="Tistechok S."/>
            <person name="Samborskyy M."/>
            <person name="Roman I."/>
        </authorList>
    </citation>
    <scope>NUCLEOTIDE SEQUENCE</scope>
    <source>
        <strain evidence="1">DSM 103496</strain>
    </source>
</reference>
<keyword evidence="2" id="KW-1185">Reference proteome</keyword>